<dbReference type="Proteomes" id="UP000663419">
    <property type="component" value="Chromosome 5"/>
</dbReference>
<dbReference type="EMBL" id="CP069106">
    <property type="protein sequence ID" value="QSS57231.1"/>
    <property type="molecule type" value="Genomic_DNA"/>
</dbReference>
<evidence type="ECO:0000313" key="2">
    <source>
        <dbReference type="EMBL" id="QSS57231.1"/>
    </source>
</evidence>
<gene>
    <name evidence="2" type="ORF">I7I53_05649</name>
</gene>
<accession>A0A8A1LTW5</accession>
<keyword evidence="1" id="KW-1133">Transmembrane helix</keyword>
<proteinExistence type="predicted"/>
<evidence type="ECO:0000256" key="1">
    <source>
        <dbReference type="SAM" id="Phobius"/>
    </source>
</evidence>
<keyword evidence="1" id="KW-0472">Membrane</keyword>
<dbReference type="VEuPathDB" id="FungiDB:I7I53_05649"/>
<name>A0A8A1LTW5_AJEC8</name>
<organism evidence="2 3">
    <name type="scientific">Ajellomyces capsulatus (strain H88)</name>
    <name type="common">Darling's disease fungus</name>
    <name type="synonym">Histoplasma capsulatum</name>
    <dbReference type="NCBI Taxonomy" id="544711"/>
    <lineage>
        <taxon>Eukaryota</taxon>
        <taxon>Fungi</taxon>
        <taxon>Dikarya</taxon>
        <taxon>Ascomycota</taxon>
        <taxon>Pezizomycotina</taxon>
        <taxon>Eurotiomycetes</taxon>
        <taxon>Eurotiomycetidae</taxon>
        <taxon>Onygenales</taxon>
        <taxon>Ajellomycetaceae</taxon>
        <taxon>Histoplasma</taxon>
    </lineage>
</organism>
<protein>
    <submittedName>
        <fullName evidence="2">Uncharacterized protein</fullName>
    </submittedName>
</protein>
<reference evidence="2" key="1">
    <citation type="submission" date="2021-01" db="EMBL/GenBank/DDBJ databases">
        <title>Chromosome-level genome assembly of a human fungal pathogen reveals clustering of transcriptionally co-regulated genes.</title>
        <authorList>
            <person name="Voorhies M."/>
            <person name="Cohen S."/>
            <person name="Shea T.P."/>
            <person name="Petrus S."/>
            <person name="Munoz J.F."/>
            <person name="Poplawski S."/>
            <person name="Goldman W.E."/>
            <person name="Michael T."/>
            <person name="Cuomo C.A."/>
            <person name="Sil A."/>
            <person name="Beyhan S."/>
        </authorList>
    </citation>
    <scope>NUCLEOTIDE SEQUENCE</scope>
    <source>
        <strain evidence="2">H88</strain>
    </source>
</reference>
<feature type="transmembrane region" description="Helical" evidence="1">
    <location>
        <begin position="37"/>
        <end position="60"/>
    </location>
</feature>
<evidence type="ECO:0000313" key="3">
    <source>
        <dbReference type="Proteomes" id="UP000663419"/>
    </source>
</evidence>
<sequence>METMVHIMECGLADAVPGGIIILDEDKYVASPRISCLFVFDLFFLLFSSSLSWSLIIHLLRPLIETNIK</sequence>
<dbReference type="AlphaFoldDB" id="A0A8A1LTW5"/>
<keyword evidence="1" id="KW-0812">Transmembrane</keyword>